<dbReference type="InterPro" id="IPR001667">
    <property type="entry name" value="DDH_dom"/>
</dbReference>
<evidence type="ECO:0000256" key="3">
    <source>
        <dbReference type="ARBA" id="ARBA00022722"/>
    </source>
</evidence>
<keyword evidence="4" id="KW-0378">Hydrolase</keyword>
<feature type="domain" description="DDH" evidence="6">
    <location>
        <begin position="52"/>
        <end position="176"/>
    </location>
</feature>
<dbReference type="SUPFAM" id="SSF64182">
    <property type="entry name" value="DHH phosphoesterases"/>
    <property type="match status" value="1"/>
</dbReference>
<proteinExistence type="inferred from homology"/>
<dbReference type="GO" id="GO:0008409">
    <property type="term" value="F:5'-3' exonuclease activity"/>
    <property type="evidence" value="ECO:0007669"/>
    <property type="project" value="InterPro"/>
</dbReference>
<evidence type="ECO:0000256" key="1">
    <source>
        <dbReference type="ARBA" id="ARBA00005915"/>
    </source>
</evidence>
<dbReference type="GO" id="GO:0003676">
    <property type="term" value="F:nucleic acid binding"/>
    <property type="evidence" value="ECO:0007669"/>
    <property type="project" value="InterPro"/>
</dbReference>
<accession>A0A1B1U509</accession>
<evidence type="ECO:0000313" key="9">
    <source>
        <dbReference type="EMBL" id="ANV97840.1"/>
    </source>
</evidence>
<feature type="domain" description="DHHA1" evidence="7">
    <location>
        <begin position="308"/>
        <end position="387"/>
    </location>
</feature>
<dbReference type="InterPro" id="IPR051673">
    <property type="entry name" value="SSDNA_exonuclease_RecJ"/>
</dbReference>
<dbReference type="PANTHER" id="PTHR30255">
    <property type="entry name" value="SINGLE-STRANDED-DNA-SPECIFIC EXONUCLEASE RECJ"/>
    <property type="match status" value="1"/>
</dbReference>
<feature type="domain" description="RecJ OB" evidence="8">
    <location>
        <begin position="411"/>
        <end position="477"/>
    </location>
</feature>
<dbReference type="InterPro" id="IPR041122">
    <property type="entry name" value="RecJ_OB"/>
</dbReference>
<dbReference type="Pfam" id="PF01368">
    <property type="entry name" value="DHH"/>
    <property type="match status" value="1"/>
</dbReference>
<evidence type="ECO:0000256" key="2">
    <source>
        <dbReference type="ARBA" id="ARBA00019841"/>
    </source>
</evidence>
<dbReference type="InterPro" id="IPR004610">
    <property type="entry name" value="RecJ"/>
</dbReference>
<evidence type="ECO:0000256" key="5">
    <source>
        <dbReference type="ARBA" id="ARBA00022839"/>
    </source>
</evidence>
<keyword evidence="3" id="KW-0540">Nuclease</keyword>
<evidence type="ECO:0000259" key="7">
    <source>
        <dbReference type="Pfam" id="PF02272"/>
    </source>
</evidence>
<dbReference type="Gene3D" id="3.90.1640.30">
    <property type="match status" value="1"/>
</dbReference>
<protein>
    <recommendedName>
        <fullName evidence="2">Single-stranded-DNA-specific exonuclease RecJ</fullName>
    </recommendedName>
</protein>
<dbReference type="OrthoDB" id="9809852at2"/>
<dbReference type="GO" id="GO:0006310">
    <property type="term" value="P:DNA recombination"/>
    <property type="evidence" value="ECO:0007669"/>
    <property type="project" value="InterPro"/>
</dbReference>
<comment type="similarity">
    <text evidence="1">Belongs to the RecJ family.</text>
</comment>
<evidence type="ECO:0000256" key="4">
    <source>
        <dbReference type="ARBA" id="ARBA00022801"/>
    </source>
</evidence>
<reference evidence="10" key="1">
    <citation type="submission" date="2016-07" db="EMBL/GenBank/DDBJ databases">
        <authorList>
            <person name="Florea S."/>
            <person name="Webb J.S."/>
            <person name="Jaromczyk J."/>
            <person name="Schardl C.L."/>
        </authorList>
    </citation>
    <scope>NUCLEOTIDE SEQUENCE [LARGE SCALE GENOMIC DNA]</scope>
    <source>
        <strain evidence="10">MIT 01-6242</strain>
    </source>
</reference>
<evidence type="ECO:0000313" key="10">
    <source>
        <dbReference type="Proteomes" id="UP000092884"/>
    </source>
</evidence>
<dbReference type="NCBIfam" id="TIGR00644">
    <property type="entry name" value="recJ"/>
    <property type="match status" value="1"/>
</dbReference>
<dbReference type="Pfam" id="PF17768">
    <property type="entry name" value="RecJ_OB"/>
    <property type="match status" value="1"/>
</dbReference>
<dbReference type="AlphaFoldDB" id="A0A1B1U509"/>
<dbReference type="GO" id="GO:0006281">
    <property type="term" value="P:DNA repair"/>
    <property type="evidence" value="ECO:0007669"/>
    <property type="project" value="InterPro"/>
</dbReference>
<dbReference type="InterPro" id="IPR003156">
    <property type="entry name" value="DHHA1_dom"/>
</dbReference>
<gene>
    <name evidence="9" type="ORF">BBW65_03040</name>
</gene>
<evidence type="ECO:0000259" key="8">
    <source>
        <dbReference type="Pfam" id="PF17768"/>
    </source>
</evidence>
<dbReference type="InterPro" id="IPR038763">
    <property type="entry name" value="DHH_sf"/>
</dbReference>
<dbReference type="Proteomes" id="UP000092884">
    <property type="component" value="Chromosome"/>
</dbReference>
<keyword evidence="10" id="KW-1185">Reference proteome</keyword>
<dbReference type="EMBL" id="CP016503">
    <property type="protein sequence ID" value="ANV97840.1"/>
    <property type="molecule type" value="Genomic_DNA"/>
</dbReference>
<dbReference type="Gene3D" id="3.10.310.30">
    <property type="match status" value="1"/>
</dbReference>
<dbReference type="KEGG" id="het:BBW65_03040"/>
<dbReference type="PANTHER" id="PTHR30255:SF2">
    <property type="entry name" value="SINGLE-STRANDED-DNA-SPECIFIC EXONUCLEASE RECJ"/>
    <property type="match status" value="1"/>
</dbReference>
<evidence type="ECO:0000259" key="6">
    <source>
        <dbReference type="Pfam" id="PF01368"/>
    </source>
</evidence>
<organism evidence="9 10">
    <name type="scientific">Helicobacter enhydrae</name>
    <dbReference type="NCBI Taxonomy" id="222136"/>
    <lineage>
        <taxon>Bacteria</taxon>
        <taxon>Pseudomonadati</taxon>
        <taxon>Campylobacterota</taxon>
        <taxon>Epsilonproteobacteria</taxon>
        <taxon>Campylobacterales</taxon>
        <taxon>Helicobacteraceae</taxon>
        <taxon>Helicobacter</taxon>
    </lineage>
</organism>
<name>A0A1B1U509_9HELI</name>
<sequence>MIGTFQELESHLASHLQNITDLPLSSLPHPFELENVKEASEAIAQAIQKQQKILIVGDYDADGILSTALMVTFFKQIGIKHFSYTIPHRFNDGYGISIPILERNEADLIITVDNGITATDVAQYCKAQGKTLIITDHHSPKEILPDALIINPQVSGFAQKEICGCFVAWYVCAGLKATLQSSIDLTPFLEFVSIATISDIMPLTALNRTILKKGLSLLNAPHFAFAQLLLQKYGSIDEECIGFFIAPLLNASGRMADTQKALDFLFSQDIHEAQKHFEALQALNTQRKEIQKALFIEAKHHLHETRECVVAYGTGWHEGVLGILANQLLEQYQKPTFVLTQKDGSYKGSGRGVDGVDLPASLNALQDICNFGGHCKAVGLEVFDIEQFCTRFQAIRSQHPLKQGCDPVFHISPTLLTAELLALLQRYGPYGEGYPQPSFTLPPLPILEQKLIGKEKNHTQFTLQTPKPIKVLAFFQTLDTLDFAQARFYAKRDAYQPIVLHLKP</sequence>
<dbReference type="STRING" id="222136.BBW65_03040"/>
<keyword evidence="5 9" id="KW-0269">Exonuclease</keyword>
<dbReference type="Pfam" id="PF02272">
    <property type="entry name" value="DHHA1"/>
    <property type="match status" value="1"/>
</dbReference>
<dbReference type="RefSeq" id="WP_066339518.1">
    <property type="nucleotide sequence ID" value="NZ_CP016503.1"/>
</dbReference>